<evidence type="ECO:0000256" key="12">
    <source>
        <dbReference type="ARBA" id="ARBA00022989"/>
    </source>
</evidence>
<gene>
    <name evidence="21" type="ORF">P4O66_012170</name>
</gene>
<dbReference type="PROSITE" id="PS50199">
    <property type="entry name" value="ZF_RANBP2_2"/>
    <property type="match status" value="1"/>
</dbReference>
<dbReference type="Proteomes" id="UP001239994">
    <property type="component" value="Unassembled WGS sequence"/>
</dbReference>
<dbReference type="GO" id="GO:0003723">
    <property type="term" value="F:RNA binding"/>
    <property type="evidence" value="ECO:0007669"/>
    <property type="project" value="UniProtKB-UniRule"/>
</dbReference>
<dbReference type="SUPFAM" id="SSF54928">
    <property type="entry name" value="RNA-binding domain, RBD"/>
    <property type="match status" value="1"/>
</dbReference>
<dbReference type="InterPro" id="IPR000504">
    <property type="entry name" value="RRM_dom"/>
</dbReference>
<evidence type="ECO:0000256" key="17">
    <source>
        <dbReference type="SAM" id="MobiDB-lite"/>
    </source>
</evidence>
<organism evidence="21 22">
    <name type="scientific">Electrophorus voltai</name>
    <dbReference type="NCBI Taxonomy" id="2609070"/>
    <lineage>
        <taxon>Eukaryota</taxon>
        <taxon>Metazoa</taxon>
        <taxon>Chordata</taxon>
        <taxon>Craniata</taxon>
        <taxon>Vertebrata</taxon>
        <taxon>Euteleostomi</taxon>
        <taxon>Actinopterygii</taxon>
        <taxon>Neopterygii</taxon>
        <taxon>Teleostei</taxon>
        <taxon>Ostariophysi</taxon>
        <taxon>Gymnotiformes</taxon>
        <taxon>Gymnotoidei</taxon>
        <taxon>Gymnotidae</taxon>
        <taxon>Electrophorus</taxon>
    </lineage>
</organism>
<comment type="caution">
    <text evidence="21">The sequence shown here is derived from an EMBL/GenBank/DDBJ whole genome shotgun (WGS) entry which is preliminary data.</text>
</comment>
<evidence type="ECO:0008006" key="23">
    <source>
        <dbReference type="Google" id="ProtNLM"/>
    </source>
</evidence>
<dbReference type="GO" id="GO:0016020">
    <property type="term" value="C:membrane"/>
    <property type="evidence" value="ECO:0007669"/>
    <property type="project" value="UniProtKB-SubCell"/>
</dbReference>
<evidence type="ECO:0000256" key="14">
    <source>
        <dbReference type="ARBA" id="ARBA00023242"/>
    </source>
</evidence>
<dbReference type="InterPro" id="IPR034870">
    <property type="entry name" value="TET_fam"/>
</dbReference>
<dbReference type="PANTHER" id="PTHR23238">
    <property type="entry name" value="RNA BINDING PROTEIN"/>
    <property type="match status" value="1"/>
</dbReference>
<dbReference type="Gene3D" id="1.20.140.150">
    <property type="match status" value="1"/>
</dbReference>
<keyword evidence="6 18" id="KW-0812">Transmembrane</keyword>
<dbReference type="InterPro" id="IPR012677">
    <property type="entry name" value="Nucleotide-bd_a/b_plait_sf"/>
</dbReference>
<accession>A0AAD9DTJ4</accession>
<feature type="domain" description="RanBP2-type" evidence="20">
    <location>
        <begin position="639"/>
        <end position="670"/>
    </location>
</feature>
<feature type="compositionally biased region" description="Low complexity" evidence="17">
    <location>
        <begin position="200"/>
        <end position="220"/>
    </location>
</feature>
<feature type="region of interest" description="Disordered" evidence="17">
    <location>
        <begin position="74"/>
        <end position="275"/>
    </location>
</feature>
<keyword evidence="22" id="KW-1185">Reference proteome</keyword>
<evidence type="ECO:0000256" key="10">
    <source>
        <dbReference type="ARBA" id="ARBA00022833"/>
    </source>
</evidence>
<evidence type="ECO:0000256" key="11">
    <source>
        <dbReference type="ARBA" id="ARBA00022884"/>
    </source>
</evidence>
<dbReference type="InterPro" id="IPR036443">
    <property type="entry name" value="Znf_RanBP2_sf"/>
</dbReference>
<feature type="compositionally biased region" description="Polar residues" evidence="17">
    <location>
        <begin position="117"/>
        <end position="126"/>
    </location>
</feature>
<dbReference type="EMBL" id="JAROKS010000019">
    <property type="protein sequence ID" value="KAK1792214.1"/>
    <property type="molecule type" value="Genomic_DNA"/>
</dbReference>
<dbReference type="GO" id="GO:0006355">
    <property type="term" value="P:regulation of DNA-templated transcription"/>
    <property type="evidence" value="ECO:0007669"/>
    <property type="project" value="InterPro"/>
</dbReference>
<dbReference type="PROSITE" id="PS50102">
    <property type="entry name" value="RRM"/>
    <property type="match status" value="1"/>
</dbReference>
<dbReference type="InterPro" id="IPR004031">
    <property type="entry name" value="PMP22/EMP/MP20/Claudin"/>
</dbReference>
<feature type="compositionally biased region" description="Low complexity" evidence="17">
    <location>
        <begin position="127"/>
        <end position="182"/>
    </location>
</feature>
<protein>
    <recommendedName>
        <fullName evidence="23">RanBP2-type domain-containing protein</fullName>
    </recommendedName>
</protein>
<proteinExistence type="inferred from homology"/>
<evidence type="ECO:0000256" key="2">
    <source>
        <dbReference type="ARBA" id="ARBA00004141"/>
    </source>
</evidence>
<keyword evidence="5" id="KW-0597">Phosphoprotein</keyword>
<keyword evidence="4" id="KW-0488">Methylation</keyword>
<evidence type="ECO:0000256" key="5">
    <source>
        <dbReference type="ARBA" id="ARBA00022553"/>
    </source>
</evidence>
<comment type="subcellular location">
    <subcellularLocation>
        <location evidence="2">Membrane</location>
        <topology evidence="2">Multi-pass membrane protein</topology>
    </subcellularLocation>
    <subcellularLocation>
        <location evidence="1">Nucleus</location>
    </subcellularLocation>
</comment>
<evidence type="ECO:0000256" key="7">
    <source>
        <dbReference type="ARBA" id="ARBA00022723"/>
    </source>
</evidence>
<feature type="region of interest" description="Disordered" evidence="17">
    <location>
        <begin position="24"/>
        <end position="58"/>
    </location>
</feature>
<keyword evidence="12 18" id="KW-1133">Transmembrane helix</keyword>
<feature type="region of interest" description="Disordered" evidence="17">
    <location>
        <begin position="471"/>
        <end position="494"/>
    </location>
</feature>
<evidence type="ECO:0000256" key="6">
    <source>
        <dbReference type="ARBA" id="ARBA00022692"/>
    </source>
</evidence>
<feature type="compositionally biased region" description="Low complexity" evidence="17">
    <location>
        <begin position="24"/>
        <end position="40"/>
    </location>
</feature>
<dbReference type="SMART" id="SM00360">
    <property type="entry name" value="RRM"/>
    <property type="match status" value="1"/>
</dbReference>
<feature type="transmembrane region" description="Helical" evidence="18">
    <location>
        <begin position="369"/>
        <end position="388"/>
    </location>
</feature>
<dbReference type="Pfam" id="PF00641">
    <property type="entry name" value="Zn_ribbon_RanBP"/>
    <property type="match status" value="1"/>
</dbReference>
<evidence type="ECO:0000256" key="16">
    <source>
        <dbReference type="PROSITE-ProRule" id="PRU00322"/>
    </source>
</evidence>
<dbReference type="Pfam" id="PF00076">
    <property type="entry name" value="RRM_1"/>
    <property type="match status" value="1"/>
</dbReference>
<name>A0AAD9DTJ4_9TELE</name>
<dbReference type="Pfam" id="PF00822">
    <property type="entry name" value="PMP22_Claudin"/>
    <property type="match status" value="1"/>
</dbReference>
<keyword evidence="9 16" id="KW-0863">Zinc-finger</keyword>
<dbReference type="SMART" id="SM00547">
    <property type="entry name" value="ZnF_RBZ"/>
    <property type="match status" value="1"/>
</dbReference>
<keyword evidence="14" id="KW-0539">Nucleus</keyword>
<keyword evidence="7" id="KW-0479">Metal-binding</keyword>
<dbReference type="FunFam" id="4.10.1060.10:FF:000002">
    <property type="entry name" value="RNA-binding protein EWS isoform 1"/>
    <property type="match status" value="1"/>
</dbReference>
<comment type="similarity">
    <text evidence="3">Belongs to the RRM TET family.</text>
</comment>
<feature type="transmembrane region" description="Helical" evidence="18">
    <location>
        <begin position="400"/>
        <end position="422"/>
    </location>
</feature>
<keyword evidence="13 18" id="KW-0472">Membrane</keyword>
<feature type="region of interest" description="Disordered" evidence="17">
    <location>
        <begin position="668"/>
        <end position="754"/>
    </location>
</feature>
<dbReference type="InterPro" id="IPR001876">
    <property type="entry name" value="Znf_RanBP2"/>
</dbReference>
<feature type="compositionally biased region" description="Low complexity" evidence="17">
    <location>
        <begin position="86"/>
        <end position="110"/>
    </location>
</feature>
<feature type="compositionally biased region" description="Polar residues" evidence="17">
    <location>
        <begin position="221"/>
        <end position="244"/>
    </location>
</feature>
<evidence type="ECO:0000256" key="13">
    <source>
        <dbReference type="ARBA" id="ARBA00023136"/>
    </source>
</evidence>
<evidence type="ECO:0000259" key="20">
    <source>
        <dbReference type="PROSITE" id="PS50199"/>
    </source>
</evidence>
<feature type="compositionally biased region" description="Gly residues" evidence="17">
    <location>
        <begin position="683"/>
        <end position="716"/>
    </location>
</feature>
<evidence type="ECO:0000256" key="4">
    <source>
        <dbReference type="ARBA" id="ARBA00022481"/>
    </source>
</evidence>
<evidence type="ECO:0000256" key="1">
    <source>
        <dbReference type="ARBA" id="ARBA00004123"/>
    </source>
</evidence>
<sequence>MASVSNYSGYNQAGAQQAYSSYGAQPAQGYGQTQQAYTQQEYGSYTQPSATESSYGQTASSAAGYAQQQYGASYGQSATPAGYGVPQPSAQSYSQPAQSYGASSYATATTAPPPQVSYGNQPAYSTQPAYSAYSQQPAASAAQSYSAGSQPSYTQAAYSQQQGGYQTQQPGYGGQQQPSAYGHVQSQQAPSVAYPPQPDGTYSQPPQSQYSQHGGPQSSYPQTPHYNSYSQGGVSGYPASQQQPLPRGAFPGPGDPSGSGRDSYERAGLRGGPRGRGLMGRAGMGCIMLPGMVAIGFGLVPCGWLLSLTSTVAPNWRSMHNISGEAPEVVVYQGIWHICKHSLDSSLVLCNHVYEGYFENEIIETAQRMMSASLLMTMVGMTVATFGVRCWTERPSWTGVCLGGFVIVCSGLLTVIPVAWYAHLLTDLESPPATVHMGYCITLGYLGGIMEILGGFVMFIMAGDRGGFSKPGGPMRDGLDREMGHPGEQDDSENSTIYITGLTENATLPEMADFFKHCGPLRINRRTGQPAINIYTDKDSGKPKGDATLSYEEPFCARAAVDYFNGKEFQGRRLNVSMARRKVVPGAMRGGMSMRGGDMMERGGLMGRGAERGGFPPRGALRGGMGWAGPPGGNNVQKRAGDWECPNPGCANQNFSWRTECNQCKAPKPEGVAPPAGGERGRGGMVRGGRGMDRGGPGGMRGGWAGEPGAFRGGRGGLERGGFRGGPPMDRGGRRGMGPPGKMDMRSVSSPASG</sequence>
<dbReference type="FunFam" id="3.30.70.330:FF:000127">
    <property type="entry name" value="RNA-binding protein EWS isoform 1"/>
    <property type="match status" value="1"/>
</dbReference>
<dbReference type="Gene3D" id="3.30.70.330">
    <property type="match status" value="1"/>
</dbReference>
<evidence type="ECO:0000256" key="9">
    <source>
        <dbReference type="ARBA" id="ARBA00022771"/>
    </source>
</evidence>
<feature type="transmembrane region" description="Helical" evidence="18">
    <location>
        <begin position="442"/>
        <end position="462"/>
    </location>
</feature>
<evidence type="ECO:0000259" key="19">
    <source>
        <dbReference type="PROSITE" id="PS50102"/>
    </source>
</evidence>
<evidence type="ECO:0000256" key="3">
    <source>
        <dbReference type="ARBA" id="ARBA00008448"/>
    </source>
</evidence>
<evidence type="ECO:0000256" key="18">
    <source>
        <dbReference type="SAM" id="Phobius"/>
    </source>
</evidence>
<keyword evidence="10" id="KW-0862">Zinc</keyword>
<dbReference type="Gene3D" id="4.10.1060.10">
    <property type="entry name" value="Zinc finger, RanBP2-type"/>
    <property type="match status" value="1"/>
</dbReference>
<dbReference type="InterPro" id="IPR035979">
    <property type="entry name" value="RBD_domain_sf"/>
</dbReference>
<dbReference type="GO" id="GO:0005634">
    <property type="term" value="C:nucleus"/>
    <property type="evidence" value="ECO:0007669"/>
    <property type="project" value="UniProtKB-SubCell"/>
</dbReference>
<evidence type="ECO:0000313" key="21">
    <source>
        <dbReference type="EMBL" id="KAK1792214.1"/>
    </source>
</evidence>
<evidence type="ECO:0000256" key="8">
    <source>
        <dbReference type="ARBA" id="ARBA00022737"/>
    </source>
</evidence>
<keyword evidence="11 15" id="KW-0694">RNA-binding</keyword>
<feature type="domain" description="RRM" evidence="19">
    <location>
        <begin position="495"/>
        <end position="581"/>
    </location>
</feature>
<dbReference type="SUPFAM" id="SSF90209">
    <property type="entry name" value="Ran binding protein zinc finger-like"/>
    <property type="match status" value="1"/>
</dbReference>
<dbReference type="PROSITE" id="PS01358">
    <property type="entry name" value="ZF_RANBP2_1"/>
    <property type="match status" value="1"/>
</dbReference>
<keyword evidence="8" id="KW-0677">Repeat</keyword>
<dbReference type="GO" id="GO:0008270">
    <property type="term" value="F:zinc ion binding"/>
    <property type="evidence" value="ECO:0007669"/>
    <property type="project" value="UniProtKB-KW"/>
</dbReference>
<feature type="transmembrane region" description="Helical" evidence="18">
    <location>
        <begin position="282"/>
        <end position="306"/>
    </location>
</feature>
<feature type="compositionally biased region" description="Polar residues" evidence="17">
    <location>
        <begin position="41"/>
        <end position="52"/>
    </location>
</feature>
<evidence type="ECO:0000313" key="22">
    <source>
        <dbReference type="Proteomes" id="UP001239994"/>
    </source>
</evidence>
<dbReference type="AlphaFoldDB" id="A0AAD9DTJ4"/>
<reference evidence="21" key="1">
    <citation type="submission" date="2023-03" db="EMBL/GenBank/DDBJ databases">
        <title>Electrophorus voltai genome.</title>
        <authorList>
            <person name="Bian C."/>
        </authorList>
    </citation>
    <scope>NUCLEOTIDE SEQUENCE</scope>
    <source>
        <strain evidence="21">CB-2022</strain>
        <tissue evidence="21">Muscle</tissue>
    </source>
</reference>
<evidence type="ECO:0000256" key="15">
    <source>
        <dbReference type="PROSITE-ProRule" id="PRU00176"/>
    </source>
</evidence>
<dbReference type="PRINTS" id="PR01077">
    <property type="entry name" value="CLAUDIN"/>
</dbReference>
<feature type="compositionally biased region" description="Basic and acidic residues" evidence="17">
    <location>
        <begin position="477"/>
        <end position="488"/>
    </location>
</feature>